<dbReference type="PANTHER" id="PTHR46572">
    <property type="entry name" value="RHO1 GDP-GTP EXCHANGE PROTEIN 1-RELATED"/>
    <property type="match status" value="1"/>
</dbReference>
<dbReference type="InterPro" id="IPR052233">
    <property type="entry name" value="Rho-type_GEFs"/>
</dbReference>
<dbReference type="Pfam" id="PF23582">
    <property type="entry name" value="WHD_RGF3"/>
    <property type="match status" value="1"/>
</dbReference>
<evidence type="ECO:0000313" key="4">
    <source>
        <dbReference type="Proteomes" id="UP000766486"/>
    </source>
</evidence>
<accession>A0ABY6UE31</accession>
<dbReference type="InterPro" id="IPR057283">
    <property type="entry name" value="RGF3_WH"/>
</dbReference>
<evidence type="ECO:0000256" key="1">
    <source>
        <dbReference type="SAM" id="MobiDB-lite"/>
    </source>
</evidence>
<dbReference type="EMBL" id="CABFNS010000784">
    <property type="protein sequence ID" value="VUC28288.1"/>
    <property type="molecule type" value="Genomic_DNA"/>
</dbReference>
<organism evidence="3 4">
    <name type="scientific">Bionectria ochroleuca</name>
    <name type="common">Gliocladium roseum</name>
    <dbReference type="NCBI Taxonomy" id="29856"/>
    <lineage>
        <taxon>Eukaryota</taxon>
        <taxon>Fungi</taxon>
        <taxon>Dikarya</taxon>
        <taxon>Ascomycota</taxon>
        <taxon>Pezizomycotina</taxon>
        <taxon>Sordariomycetes</taxon>
        <taxon>Hypocreomycetidae</taxon>
        <taxon>Hypocreales</taxon>
        <taxon>Bionectriaceae</taxon>
        <taxon>Clonostachys</taxon>
    </lineage>
</organism>
<gene>
    <name evidence="3" type="ORF">CLO192961_LOCUS230496</name>
</gene>
<comment type="caution">
    <text evidence="3">The sequence shown here is derived from an EMBL/GenBank/DDBJ whole genome shotgun (WGS) entry which is preliminary data.</text>
</comment>
<feature type="domain" description="RGF3 winged helix" evidence="2">
    <location>
        <begin position="272"/>
        <end position="375"/>
    </location>
</feature>
<reference evidence="3 4" key="1">
    <citation type="submission" date="2019-06" db="EMBL/GenBank/DDBJ databases">
        <authorList>
            <person name="Broberg M."/>
        </authorList>
    </citation>
    <scope>NUCLEOTIDE SEQUENCE [LARGE SCALE GENOMIC DNA]</scope>
</reference>
<feature type="region of interest" description="Disordered" evidence="1">
    <location>
        <begin position="230"/>
        <end position="257"/>
    </location>
</feature>
<name>A0ABY6UE31_BIOOC</name>
<keyword evidence="4" id="KW-1185">Reference proteome</keyword>
<evidence type="ECO:0000259" key="2">
    <source>
        <dbReference type="Pfam" id="PF23582"/>
    </source>
</evidence>
<sequence>MLPDRDQMIHQLAARKTAKELEEGRGWIYHAKDFYTGDLLKDKHRGCFSDLVKGKAVRLGTTYQVVGKWCSFVAVEGGDEGKEDRKTTGWEGIPELPADYLPQPWIGSIRDISELPSYSSSTLGVSEIHGKEYSPTERFKSGSRTNGDQYPLALQNQGAAPMPGGGYQTGVENHSLSDMPPVGDAPVSAAPCYTAGAFGVSSSQVTKSHPLAMDQTPDSDLDLLLGDTNKSTMDSQKTPPGNYNIPRVISRPPKPSSGKLFETIDLHNELERDFMPSDLTARDFSRCREPWALGAIQAWLQDVAGGGLDLRIKDVEDALRHLFTAKTRKIKVAEARALSNQVVAPMLRAHALIPDEEWVIFGHGKVSGVLWQMTGSGCYAPRLNRNEMSGRCYHSRCALGL</sequence>
<feature type="compositionally biased region" description="Polar residues" evidence="1">
    <location>
        <begin position="230"/>
        <end position="241"/>
    </location>
</feature>
<protein>
    <recommendedName>
        <fullName evidence="2">RGF3 winged helix domain-containing protein</fullName>
    </recommendedName>
</protein>
<evidence type="ECO:0000313" key="3">
    <source>
        <dbReference type="EMBL" id="VUC28288.1"/>
    </source>
</evidence>
<dbReference type="Proteomes" id="UP000766486">
    <property type="component" value="Unassembled WGS sequence"/>
</dbReference>
<proteinExistence type="predicted"/>
<dbReference type="PANTHER" id="PTHR46572:SF1">
    <property type="entry name" value="RHO1 GUANINE NUCLEOTIDE EXCHANGE FACTOR TUS1"/>
    <property type="match status" value="1"/>
</dbReference>